<evidence type="ECO:0000256" key="8">
    <source>
        <dbReference type="RuleBase" id="RU361153"/>
    </source>
</evidence>
<comment type="caution">
    <text evidence="11">The sequence shown here is derived from an EMBL/GenBank/DDBJ whole genome shotgun (WGS) entry which is preliminary data.</text>
</comment>
<accession>A0A916W653</accession>
<protein>
    <recommendedName>
        <fullName evidence="2">cellulase</fullName>
        <ecNumber evidence="2">3.2.1.4</ecNumber>
    </recommendedName>
</protein>
<evidence type="ECO:0000313" key="11">
    <source>
        <dbReference type="EMBL" id="GGA71108.1"/>
    </source>
</evidence>
<keyword evidence="6 8" id="KW-0326">Glycosidase</keyword>
<sequence>MSFLESVFRAMCQIVVALLLCAHTAWAARHRDASADADTRVAKSAMRAPDMGYWHTDEAQILDSWNRPVRIEGINWYGFETRREVPGGLAVQDYHAILDTVKREGYNTVRLPFSNQMIEDPIVPAVPEDIAFGSPNGAINQDLRGLNSLQIMDRIVAYAGQIGLKVILDDHRSEAGDSAEPSGLWYTARYPESSWIADWVALATRYKDNSAVIGMDLRNEPHNAQINGACWDCGGARDWHLAAERAGDAILKINPRLLIFVEGTDSYRGDSTWWGGNLEGVKASPVSLTVAHQLVYSPHVYGPKVYQQPWFNGKTTSRSLEDVWHRQWAYISEWGIAPVWIGEFGTTNDAGDIENSNPGSEGQWFDSLVVYLSRNQEVGWTVWALNGEDADGLLDASYSFPVNGRKQQMMSSIMSPVPGESQEVAGMEPLR</sequence>
<reference evidence="11" key="2">
    <citation type="submission" date="2020-09" db="EMBL/GenBank/DDBJ databases">
        <authorList>
            <person name="Sun Q."/>
            <person name="Zhou Y."/>
        </authorList>
    </citation>
    <scope>NUCLEOTIDE SEQUENCE</scope>
    <source>
        <strain evidence="11">CGMCC 1.15447</strain>
    </source>
</reference>
<dbReference type="PANTHER" id="PTHR35923:SF2">
    <property type="entry name" value="ENDOGLUCANASE"/>
    <property type="match status" value="1"/>
</dbReference>
<comment type="similarity">
    <text evidence="8">Belongs to the glycosyl hydrolase 5 (cellulase A) family.</text>
</comment>
<evidence type="ECO:0000256" key="7">
    <source>
        <dbReference type="ARBA" id="ARBA00023326"/>
    </source>
</evidence>
<evidence type="ECO:0000256" key="4">
    <source>
        <dbReference type="ARBA" id="ARBA00023001"/>
    </source>
</evidence>
<dbReference type="EC" id="3.2.1.4" evidence="2"/>
<evidence type="ECO:0000256" key="3">
    <source>
        <dbReference type="ARBA" id="ARBA00022801"/>
    </source>
</evidence>
<comment type="catalytic activity">
    <reaction evidence="1">
        <text>Endohydrolysis of (1-&gt;4)-beta-D-glucosidic linkages in cellulose, lichenin and cereal beta-D-glucans.</text>
        <dbReference type="EC" id="3.2.1.4"/>
    </reaction>
</comment>
<evidence type="ECO:0000313" key="12">
    <source>
        <dbReference type="Proteomes" id="UP000648801"/>
    </source>
</evidence>
<dbReference type="Proteomes" id="UP000648801">
    <property type="component" value="Unassembled WGS sequence"/>
</dbReference>
<feature type="signal peptide" evidence="9">
    <location>
        <begin position="1"/>
        <end position="27"/>
    </location>
</feature>
<dbReference type="GO" id="GO:0030245">
    <property type="term" value="P:cellulose catabolic process"/>
    <property type="evidence" value="ECO:0007669"/>
    <property type="project" value="UniProtKB-KW"/>
</dbReference>
<organism evidence="11 12">
    <name type="scientific">Edaphobacter acidisoli</name>
    <dbReference type="NCBI Taxonomy" id="2040573"/>
    <lineage>
        <taxon>Bacteria</taxon>
        <taxon>Pseudomonadati</taxon>
        <taxon>Acidobacteriota</taxon>
        <taxon>Terriglobia</taxon>
        <taxon>Terriglobales</taxon>
        <taxon>Acidobacteriaceae</taxon>
        <taxon>Edaphobacter</taxon>
    </lineage>
</organism>
<evidence type="ECO:0000256" key="1">
    <source>
        <dbReference type="ARBA" id="ARBA00000966"/>
    </source>
</evidence>
<dbReference type="InterPro" id="IPR001547">
    <property type="entry name" value="Glyco_hydro_5"/>
</dbReference>
<name>A0A916W653_9BACT</name>
<dbReference type="RefSeq" id="WP_188759429.1">
    <property type="nucleotide sequence ID" value="NZ_BMJB01000001.1"/>
</dbReference>
<evidence type="ECO:0000256" key="2">
    <source>
        <dbReference type="ARBA" id="ARBA00012601"/>
    </source>
</evidence>
<keyword evidence="7" id="KW-0624">Polysaccharide degradation</keyword>
<proteinExistence type="inferred from homology"/>
<dbReference type="Gene3D" id="3.20.20.80">
    <property type="entry name" value="Glycosidases"/>
    <property type="match status" value="1"/>
</dbReference>
<keyword evidence="9" id="KW-0732">Signal</keyword>
<evidence type="ECO:0000256" key="5">
    <source>
        <dbReference type="ARBA" id="ARBA00023277"/>
    </source>
</evidence>
<keyword evidence="5" id="KW-0119">Carbohydrate metabolism</keyword>
<dbReference type="InterPro" id="IPR017853">
    <property type="entry name" value="GH"/>
</dbReference>
<feature type="chain" id="PRO_5037667662" description="cellulase" evidence="9">
    <location>
        <begin position="28"/>
        <end position="431"/>
    </location>
</feature>
<dbReference type="SUPFAM" id="SSF51445">
    <property type="entry name" value="(Trans)glycosidases"/>
    <property type="match status" value="1"/>
</dbReference>
<evidence type="ECO:0000259" key="10">
    <source>
        <dbReference type="Pfam" id="PF00150"/>
    </source>
</evidence>
<reference evidence="11" key="1">
    <citation type="journal article" date="2014" name="Int. J. Syst. Evol. Microbiol.">
        <title>Complete genome sequence of Corynebacterium casei LMG S-19264T (=DSM 44701T), isolated from a smear-ripened cheese.</title>
        <authorList>
            <consortium name="US DOE Joint Genome Institute (JGI-PGF)"/>
            <person name="Walter F."/>
            <person name="Albersmeier A."/>
            <person name="Kalinowski J."/>
            <person name="Ruckert C."/>
        </authorList>
    </citation>
    <scope>NUCLEOTIDE SEQUENCE</scope>
    <source>
        <strain evidence="11">CGMCC 1.15447</strain>
    </source>
</reference>
<keyword evidence="4" id="KW-0136">Cellulose degradation</keyword>
<dbReference type="PANTHER" id="PTHR35923">
    <property type="entry name" value="MAJOR EXTRACELLULAR ENDOGLUCANASE"/>
    <property type="match status" value="1"/>
</dbReference>
<dbReference type="AlphaFoldDB" id="A0A916W653"/>
<evidence type="ECO:0000256" key="9">
    <source>
        <dbReference type="SAM" id="SignalP"/>
    </source>
</evidence>
<keyword evidence="12" id="KW-1185">Reference proteome</keyword>
<dbReference type="GO" id="GO:0008810">
    <property type="term" value="F:cellulase activity"/>
    <property type="evidence" value="ECO:0007669"/>
    <property type="project" value="UniProtKB-EC"/>
</dbReference>
<dbReference type="EMBL" id="BMJB01000001">
    <property type="protein sequence ID" value="GGA71108.1"/>
    <property type="molecule type" value="Genomic_DNA"/>
</dbReference>
<dbReference type="Pfam" id="PF00150">
    <property type="entry name" value="Cellulase"/>
    <property type="match status" value="1"/>
</dbReference>
<feature type="domain" description="Glycoside hydrolase family 5" evidence="10">
    <location>
        <begin position="73"/>
        <end position="388"/>
    </location>
</feature>
<evidence type="ECO:0000256" key="6">
    <source>
        <dbReference type="ARBA" id="ARBA00023295"/>
    </source>
</evidence>
<gene>
    <name evidence="11" type="ORF">GCM10011507_23400</name>
</gene>
<keyword evidence="3 8" id="KW-0378">Hydrolase</keyword>